<feature type="non-terminal residue" evidence="2">
    <location>
        <position position="53"/>
    </location>
</feature>
<comment type="caution">
    <text evidence="2">The sequence shown here is derived from an EMBL/GenBank/DDBJ whole genome shotgun (WGS) entry which is preliminary data.</text>
</comment>
<organism evidence="2">
    <name type="scientific">marine sediment metagenome</name>
    <dbReference type="NCBI Taxonomy" id="412755"/>
    <lineage>
        <taxon>unclassified sequences</taxon>
        <taxon>metagenomes</taxon>
        <taxon>ecological metagenomes</taxon>
    </lineage>
</organism>
<proteinExistence type="predicted"/>
<dbReference type="AlphaFoldDB" id="X1K4Q6"/>
<sequence>MYCAGQSNGKCEIDPERDCGWELIYNSLKRIGKLDRLNKFIPPRDYAKILPSA</sequence>
<dbReference type="Pfam" id="PF12225">
    <property type="entry name" value="DUF5981"/>
    <property type="match status" value="1"/>
</dbReference>
<accession>X1K4Q6</accession>
<name>X1K4Q6_9ZZZZ</name>
<feature type="domain" description="Methylene-tetrahydrofolate reductase C-terminal-like" evidence="1">
    <location>
        <begin position="3"/>
        <end position="46"/>
    </location>
</feature>
<reference evidence="2" key="1">
    <citation type="journal article" date="2014" name="Front. Microbiol.">
        <title>High frequency of phylogenetically diverse reductive dehalogenase-homologous genes in deep subseafloor sedimentary metagenomes.</title>
        <authorList>
            <person name="Kawai M."/>
            <person name="Futagami T."/>
            <person name="Toyoda A."/>
            <person name="Takaki Y."/>
            <person name="Nishi S."/>
            <person name="Hori S."/>
            <person name="Arai W."/>
            <person name="Tsubouchi T."/>
            <person name="Morono Y."/>
            <person name="Uchiyama I."/>
            <person name="Ito T."/>
            <person name="Fujiyama A."/>
            <person name="Inagaki F."/>
            <person name="Takami H."/>
        </authorList>
    </citation>
    <scope>NUCLEOTIDE SEQUENCE</scope>
    <source>
        <strain evidence="2">Expedition CK06-06</strain>
    </source>
</reference>
<evidence type="ECO:0000313" key="2">
    <source>
        <dbReference type="EMBL" id="GAH85259.1"/>
    </source>
</evidence>
<dbReference type="EMBL" id="BARU01039815">
    <property type="protein sequence ID" value="GAH85259.1"/>
    <property type="molecule type" value="Genomic_DNA"/>
</dbReference>
<dbReference type="InterPro" id="IPR022026">
    <property type="entry name" value="DUF5981"/>
</dbReference>
<evidence type="ECO:0000259" key="1">
    <source>
        <dbReference type="Pfam" id="PF12225"/>
    </source>
</evidence>
<protein>
    <recommendedName>
        <fullName evidence="1">Methylene-tetrahydrofolate reductase C-terminal-like domain-containing protein</fullName>
    </recommendedName>
</protein>
<gene>
    <name evidence="2" type="ORF">S03H2_61660</name>
</gene>